<keyword evidence="2" id="KW-1185">Reference proteome</keyword>
<dbReference type="Proteomes" id="UP000276899">
    <property type="component" value="Chromosome"/>
</dbReference>
<reference evidence="1 2" key="1">
    <citation type="submission" date="2018-12" db="EMBL/GenBank/DDBJ databases">
        <authorList>
            <consortium name="Pathogen Informatics"/>
        </authorList>
    </citation>
    <scope>NUCLEOTIDE SEQUENCE [LARGE SCALE GENOMIC DNA]</scope>
    <source>
        <strain evidence="1 2">NCTC11923</strain>
    </source>
</reference>
<protein>
    <submittedName>
        <fullName evidence="1">Uncharacterized protein</fullName>
    </submittedName>
</protein>
<accession>A0A3S4SJK4</accession>
<dbReference type="KEGG" id="asla:NCTC11923_00809"/>
<dbReference type="EMBL" id="LR134363">
    <property type="protein sequence ID" value="VEG74187.1"/>
    <property type="molecule type" value="Genomic_DNA"/>
</dbReference>
<organism evidence="1 2">
    <name type="scientific">Actinomyces slackii</name>
    <dbReference type="NCBI Taxonomy" id="52774"/>
    <lineage>
        <taxon>Bacteria</taxon>
        <taxon>Bacillati</taxon>
        <taxon>Actinomycetota</taxon>
        <taxon>Actinomycetes</taxon>
        <taxon>Actinomycetales</taxon>
        <taxon>Actinomycetaceae</taxon>
        <taxon>Actinomyces</taxon>
    </lineage>
</organism>
<sequence length="246" mass="26864">MINTLLVAVILSPLLHFTDIRITLPQASIPHYNYAPPAGMVRRMLHLGDIPGITEDNWRGVETVWTELMSYNTGCSTIDTMLDYSLPENRELRRTSVTFTFQGVDITQTMALDIYVFNQLESFERIAASFSECDGETFQFRSSEVSPRGSMVTEAFTAIPADQLPQGVVGYTSVITAEDGSQRTTQRIVVPVIDEHNNPGLIALSTTTDGPEPADLSPVDLLDAALTRAEVTIDPAALATPTPTAT</sequence>
<evidence type="ECO:0000313" key="1">
    <source>
        <dbReference type="EMBL" id="VEG74187.1"/>
    </source>
</evidence>
<gene>
    <name evidence="1" type="ORF">NCTC11923_00809</name>
</gene>
<proteinExistence type="predicted"/>
<dbReference type="AlphaFoldDB" id="A0A3S4SJK4"/>
<name>A0A3S4SJK4_9ACTO</name>
<evidence type="ECO:0000313" key="2">
    <source>
        <dbReference type="Proteomes" id="UP000276899"/>
    </source>
</evidence>